<keyword evidence="8" id="KW-0539">Nucleus</keyword>
<dbReference type="GO" id="GO:0003723">
    <property type="term" value="F:RNA binding"/>
    <property type="evidence" value="ECO:0007669"/>
    <property type="project" value="UniProtKB-KW"/>
</dbReference>
<name>A0AAD3E0Z0_9CHLO</name>
<feature type="compositionally biased region" description="Low complexity" evidence="9">
    <location>
        <begin position="451"/>
        <end position="460"/>
    </location>
</feature>
<evidence type="ECO:0000256" key="1">
    <source>
        <dbReference type="ARBA" id="ARBA00004123"/>
    </source>
</evidence>
<comment type="subcellular location">
    <subcellularLocation>
        <location evidence="1">Nucleus</location>
    </subcellularLocation>
</comment>
<dbReference type="GO" id="GO:0006364">
    <property type="term" value="P:rRNA processing"/>
    <property type="evidence" value="ECO:0007669"/>
    <property type="project" value="UniProtKB-KW"/>
</dbReference>
<dbReference type="GO" id="GO:0000493">
    <property type="term" value="P:box H/ACA snoRNP assembly"/>
    <property type="evidence" value="ECO:0007669"/>
    <property type="project" value="InterPro"/>
</dbReference>
<feature type="non-terminal residue" evidence="10">
    <location>
        <position position="489"/>
    </location>
</feature>
<dbReference type="GO" id="GO:0001522">
    <property type="term" value="P:pseudouridine synthesis"/>
    <property type="evidence" value="ECO:0007669"/>
    <property type="project" value="InterPro"/>
</dbReference>
<evidence type="ECO:0000256" key="9">
    <source>
        <dbReference type="SAM" id="MobiDB-lite"/>
    </source>
</evidence>
<comment type="caution">
    <text evidence="10">The sequence shown here is derived from an EMBL/GenBank/DDBJ whole genome shotgun (WGS) entry which is preliminary data.</text>
</comment>
<dbReference type="PANTHER" id="PTHR31633:SF1">
    <property type="entry name" value="H_ACA RIBONUCLEOPROTEIN COMPLEX NON-CORE SUBUNIT NAF1"/>
    <property type="match status" value="1"/>
</dbReference>
<reference evidence="10 11" key="1">
    <citation type="journal article" date="2021" name="Sci. Rep.">
        <title>Genome sequencing of the multicellular alga Astrephomene provides insights into convergent evolution of germ-soma differentiation.</title>
        <authorList>
            <person name="Yamashita S."/>
            <person name="Yamamoto K."/>
            <person name="Matsuzaki R."/>
            <person name="Suzuki S."/>
            <person name="Yamaguchi H."/>
            <person name="Hirooka S."/>
            <person name="Minakuchi Y."/>
            <person name="Miyagishima S."/>
            <person name="Kawachi M."/>
            <person name="Toyoda A."/>
            <person name="Nozaki H."/>
        </authorList>
    </citation>
    <scope>NUCLEOTIDE SEQUENCE [LARGE SCALE GENOMIC DNA]</scope>
    <source>
        <strain evidence="10 11">NIES-4017</strain>
    </source>
</reference>
<evidence type="ECO:0000313" key="11">
    <source>
        <dbReference type="Proteomes" id="UP001054857"/>
    </source>
</evidence>
<feature type="compositionally biased region" description="Gly residues" evidence="9">
    <location>
        <begin position="422"/>
        <end position="442"/>
    </location>
</feature>
<dbReference type="PANTHER" id="PTHR31633">
    <property type="entry name" value="H/ACA RIBONUCLEOPROTEIN COMPLEX NON-CORE SUBUNIT NAF1"/>
    <property type="match status" value="1"/>
</dbReference>
<feature type="region of interest" description="Disordered" evidence="9">
    <location>
        <begin position="246"/>
        <end position="273"/>
    </location>
</feature>
<dbReference type="InterPro" id="IPR009000">
    <property type="entry name" value="Transl_B-barrel_sf"/>
</dbReference>
<dbReference type="Gene3D" id="2.40.10.230">
    <property type="entry name" value="Probable tRNA pseudouridine synthase domain"/>
    <property type="match status" value="1"/>
</dbReference>
<dbReference type="SUPFAM" id="SSF50447">
    <property type="entry name" value="Translation proteins"/>
    <property type="match status" value="1"/>
</dbReference>
<sequence length="489" mass="49228">MDRDLLAAAAAAGADVCDVEMRPAPKKLCGDAMPGADGYVPYDDPGVFELPSVDDLEVAAAAAAAALEVLAPKPATDSDSSSDDDDDDDSSSDEDSDDDSDDSSDDSDDSDDDSSTSTSSSDDTEEEAKEREDSNKQKQKRAAAAATASVGPICVRLLVDETAGRVTLRLVASGKGTAGAAGADADVAMREVETDSSPLSSSSDDEGDDDAAAAAAAASNRMVDEEELEALDHDGLRALITRAYAQADAEDEDEEGGASGGGGRSSALQDLGLPPAAPELAGVEVAAGDVLEPAGTCLSVLEGMVVMQGLANSRPLADGSVVVSEDRTVLGEVEEVFGPITQPLYAFRHAAVKGALPECVKPGAALFVVPRLARHIAPEEIYGPGGRCPEPEPASDDEVYFSDDEAEQHYMRQQIAKRKGGPEAGPEGGAGGGTAGGAGAAAGGRPRQRSRGAGSAAASGSGRGGPSTQFRVAATAGAMSALLGLGGGE</sequence>
<keyword evidence="4" id="KW-0690">Ribosome biogenesis</keyword>
<evidence type="ECO:0000313" key="10">
    <source>
        <dbReference type="EMBL" id="GFR50649.1"/>
    </source>
</evidence>
<dbReference type="InterPro" id="IPR007504">
    <property type="entry name" value="H/ACA_rnp_Gar1/Naf1"/>
</dbReference>
<dbReference type="Proteomes" id="UP001054857">
    <property type="component" value="Unassembled WGS sequence"/>
</dbReference>
<dbReference type="Pfam" id="PF04410">
    <property type="entry name" value="Gar1"/>
    <property type="match status" value="1"/>
</dbReference>
<feature type="region of interest" description="Disordered" evidence="9">
    <location>
        <begin position="69"/>
        <end position="148"/>
    </location>
</feature>
<keyword evidence="11" id="KW-1185">Reference proteome</keyword>
<evidence type="ECO:0000256" key="5">
    <source>
        <dbReference type="ARBA" id="ARBA00022552"/>
    </source>
</evidence>
<feature type="region of interest" description="Disordered" evidence="9">
    <location>
        <begin position="413"/>
        <end position="471"/>
    </location>
</feature>
<accession>A0AAD3E0Z0</accession>
<organism evidence="10 11">
    <name type="scientific">Astrephomene gubernaculifera</name>
    <dbReference type="NCBI Taxonomy" id="47775"/>
    <lineage>
        <taxon>Eukaryota</taxon>
        <taxon>Viridiplantae</taxon>
        <taxon>Chlorophyta</taxon>
        <taxon>core chlorophytes</taxon>
        <taxon>Chlorophyceae</taxon>
        <taxon>CS clade</taxon>
        <taxon>Chlamydomonadales</taxon>
        <taxon>Astrephomenaceae</taxon>
        <taxon>Astrephomene</taxon>
    </lineage>
</organism>
<evidence type="ECO:0000256" key="4">
    <source>
        <dbReference type="ARBA" id="ARBA00022517"/>
    </source>
</evidence>
<keyword evidence="5" id="KW-0698">rRNA processing</keyword>
<feature type="region of interest" description="Disordered" evidence="9">
    <location>
        <begin position="170"/>
        <end position="225"/>
    </location>
</feature>
<evidence type="ECO:0000256" key="3">
    <source>
        <dbReference type="ARBA" id="ARBA00021438"/>
    </source>
</evidence>
<keyword evidence="7" id="KW-0694">RNA-binding</keyword>
<dbReference type="EMBL" id="BMAR01000040">
    <property type="protein sequence ID" value="GFR50649.1"/>
    <property type="molecule type" value="Genomic_DNA"/>
</dbReference>
<feature type="compositionally biased region" description="Low complexity" evidence="9">
    <location>
        <begin position="171"/>
        <end position="186"/>
    </location>
</feature>
<dbReference type="GO" id="GO:0005732">
    <property type="term" value="C:sno(s)RNA-containing ribonucleoprotein complex"/>
    <property type="evidence" value="ECO:0007669"/>
    <property type="project" value="InterPro"/>
</dbReference>
<evidence type="ECO:0000256" key="2">
    <source>
        <dbReference type="ARBA" id="ARBA00009801"/>
    </source>
</evidence>
<evidence type="ECO:0000256" key="8">
    <source>
        <dbReference type="ARBA" id="ARBA00023242"/>
    </source>
</evidence>
<feature type="compositionally biased region" description="Acidic residues" evidence="9">
    <location>
        <begin position="80"/>
        <end position="114"/>
    </location>
</feature>
<dbReference type="GO" id="GO:0005634">
    <property type="term" value="C:nucleus"/>
    <property type="evidence" value="ECO:0007669"/>
    <property type="project" value="UniProtKB-SubCell"/>
</dbReference>
<keyword evidence="6" id="KW-0597">Phosphoprotein</keyword>
<protein>
    <recommendedName>
        <fullName evidence="3">H/ACA ribonucleoprotein complex non-core subunit NAF1</fullName>
    </recommendedName>
</protein>
<evidence type="ECO:0000256" key="6">
    <source>
        <dbReference type="ARBA" id="ARBA00022553"/>
    </source>
</evidence>
<dbReference type="InterPro" id="IPR040309">
    <property type="entry name" value="Naf1"/>
</dbReference>
<comment type="similarity">
    <text evidence="2">Belongs to the NAF1 family.</text>
</comment>
<proteinExistence type="inferred from homology"/>
<gene>
    <name evidence="10" type="ORF">Agub_g12898</name>
</gene>
<dbReference type="InterPro" id="IPR038664">
    <property type="entry name" value="Gar1/Naf1_Cbf5-bd_sf"/>
</dbReference>
<evidence type="ECO:0000256" key="7">
    <source>
        <dbReference type="ARBA" id="ARBA00022884"/>
    </source>
</evidence>
<dbReference type="AlphaFoldDB" id="A0AAD3E0Z0"/>